<dbReference type="Pfam" id="PF13432">
    <property type="entry name" value="TPR_16"/>
    <property type="match status" value="3"/>
</dbReference>
<dbReference type="SUPFAM" id="SSF52540">
    <property type="entry name" value="P-loop containing nucleoside triphosphate hydrolases"/>
    <property type="match status" value="1"/>
</dbReference>
<dbReference type="PANTHER" id="PTHR12558:SF13">
    <property type="entry name" value="CELL DIVISION CYCLE PROTEIN 27 HOMOLOG"/>
    <property type="match status" value="1"/>
</dbReference>
<feature type="repeat" description="TPR" evidence="1">
    <location>
        <begin position="204"/>
        <end position="237"/>
    </location>
</feature>
<evidence type="ECO:0000313" key="2">
    <source>
        <dbReference type="EMBL" id="EAQ79301.1"/>
    </source>
</evidence>
<dbReference type="SMART" id="SM00028">
    <property type="entry name" value="TPR"/>
    <property type="match status" value="10"/>
</dbReference>
<dbReference type="eggNOG" id="COG0457">
    <property type="taxonomic scope" value="Bacteria"/>
</dbReference>
<accession>A3ZVF5</accession>
<proteinExistence type="predicted"/>
<feature type="repeat" description="TPR" evidence="1">
    <location>
        <begin position="272"/>
        <end position="305"/>
    </location>
</feature>
<protein>
    <submittedName>
        <fullName evidence="2">Uncharacterized protein</fullName>
    </submittedName>
</protein>
<dbReference type="HOGENOM" id="CLU_017034_0_0_0"/>
<dbReference type="Pfam" id="PF13181">
    <property type="entry name" value="TPR_8"/>
    <property type="match status" value="1"/>
</dbReference>
<gene>
    <name evidence="2" type="ORF">DSM3645_02458</name>
</gene>
<name>A3ZVF5_9BACT</name>
<keyword evidence="1" id="KW-0802">TPR repeat</keyword>
<dbReference type="Proteomes" id="UP000004358">
    <property type="component" value="Unassembled WGS sequence"/>
</dbReference>
<dbReference type="InterPro" id="IPR027417">
    <property type="entry name" value="P-loop_NTPase"/>
</dbReference>
<organism evidence="2 3">
    <name type="scientific">Blastopirellula marina DSM 3645</name>
    <dbReference type="NCBI Taxonomy" id="314230"/>
    <lineage>
        <taxon>Bacteria</taxon>
        <taxon>Pseudomonadati</taxon>
        <taxon>Planctomycetota</taxon>
        <taxon>Planctomycetia</taxon>
        <taxon>Pirellulales</taxon>
        <taxon>Pirellulaceae</taxon>
        <taxon>Blastopirellula</taxon>
    </lineage>
</organism>
<dbReference type="Gene3D" id="3.40.50.300">
    <property type="entry name" value="P-loop containing nucleotide triphosphate hydrolases"/>
    <property type="match status" value="1"/>
</dbReference>
<dbReference type="Gene3D" id="1.25.40.10">
    <property type="entry name" value="Tetratricopeptide repeat domain"/>
    <property type="match status" value="3"/>
</dbReference>
<evidence type="ECO:0000313" key="3">
    <source>
        <dbReference type="Proteomes" id="UP000004358"/>
    </source>
</evidence>
<sequence>MTSQTFQFTNREMMKNGLQAAFQLHRAGDLAAAERTYRQILIDTSKDLNALHLLGLNLHEQGKDREAVVFLEQAVEIGPTIGVLYNSLGVARMALGDLRIAESCFRKAISLDSACEEARRNLAAVSLKLQGQTSVPKSPEASSRSTVAIGDSEQAEQILRQRLGEFPDDLNAYIKLARHWMERGKTREVIDLLSEPVERFPQSVELANCFGEAFGQENRHEEAEQIFKRLLERFPENVTAHVNYGVSQLAQERASEAVTSFERALELNPEFFRAYLLIAVSRRQSQQFDAAEMALQRALELRPGSSEALVELAHLERLRGNPQKGLEILTEILFRDPCHGPALLGLATCCEILADPDQVVQYCVKALKANAKFAPAHLLLGMVLASRLTPDKRARLELTEREELGERALLHLSSAAKFAPSAEAMEAWGAALINMGRHAEALGKIEESIRLASGFAPAHESLGKIYLEQGRIDDACAAFSAAVRFDPRRALAQFELARSKKVDDVPRSIQQVRGLLDRGDLPFREQVLMHFALAGLYDADKNYDAAFEHYQIANRLKCEDPRGLLRSGDREMQKRAQFHTQEFMEIFGEEYFREHSDRFGSESELPVFIVGMPRSGTTLVEQILSSHPDVYGAGERVDIADLTLTLPRRLNSEARYPQAASLLTQQVAREMADSYLEQLRKLAASALRVTDKMPINFRHLGFIARLFPRAQVIHVRRDPLDVCVSCFRQNLEWPFCDLDAAAIYFQGYRRLMAHWKEVTSLRILDVRYEELVANQEEESRRMVEFCGLPWDEACLDFQGSKRAVQTPSKWQVRQPVYHSSVGAWKRYERHLDSLKKVLPE</sequence>
<dbReference type="SUPFAM" id="SSF48452">
    <property type="entry name" value="TPR-like"/>
    <property type="match status" value="2"/>
</dbReference>
<dbReference type="STRING" id="314230.DSM3645_02458"/>
<reference evidence="2 3" key="1">
    <citation type="submission" date="2006-02" db="EMBL/GenBank/DDBJ databases">
        <authorList>
            <person name="Amann R."/>
            <person name="Ferriera S."/>
            <person name="Johnson J."/>
            <person name="Kravitz S."/>
            <person name="Halpern A."/>
            <person name="Remington K."/>
            <person name="Beeson K."/>
            <person name="Tran B."/>
            <person name="Rogers Y.-H."/>
            <person name="Friedman R."/>
            <person name="Venter J.C."/>
        </authorList>
    </citation>
    <scope>NUCLEOTIDE SEQUENCE [LARGE SCALE GENOMIC DNA]</scope>
    <source>
        <strain evidence="2 3">DSM 3645</strain>
    </source>
</reference>
<dbReference type="Pfam" id="PF13469">
    <property type="entry name" value="Sulfotransfer_3"/>
    <property type="match status" value="1"/>
</dbReference>
<dbReference type="PROSITE" id="PS50005">
    <property type="entry name" value="TPR"/>
    <property type="match status" value="4"/>
</dbReference>
<dbReference type="GO" id="GO:0051301">
    <property type="term" value="P:cell division"/>
    <property type="evidence" value="ECO:0007669"/>
    <property type="project" value="TreeGrafter"/>
</dbReference>
<comment type="caution">
    <text evidence="2">The sequence shown here is derived from an EMBL/GenBank/DDBJ whole genome shotgun (WGS) entry which is preliminary data.</text>
</comment>
<dbReference type="RefSeq" id="WP_002654086.1">
    <property type="nucleotide sequence ID" value="NZ_CH672377.1"/>
</dbReference>
<dbReference type="PANTHER" id="PTHR12558">
    <property type="entry name" value="CELL DIVISION CYCLE 16,23,27"/>
    <property type="match status" value="1"/>
</dbReference>
<feature type="repeat" description="TPR" evidence="1">
    <location>
        <begin position="456"/>
        <end position="489"/>
    </location>
</feature>
<dbReference type="AlphaFoldDB" id="A3ZVF5"/>
<feature type="repeat" description="TPR" evidence="1">
    <location>
        <begin position="238"/>
        <end position="271"/>
    </location>
</feature>
<dbReference type="InterPro" id="IPR019734">
    <property type="entry name" value="TPR_rpt"/>
</dbReference>
<dbReference type="EMBL" id="AANZ01000014">
    <property type="protein sequence ID" value="EAQ79301.1"/>
    <property type="molecule type" value="Genomic_DNA"/>
</dbReference>
<dbReference type="InterPro" id="IPR011990">
    <property type="entry name" value="TPR-like_helical_dom_sf"/>
</dbReference>
<evidence type="ECO:0000256" key="1">
    <source>
        <dbReference type="PROSITE-ProRule" id="PRU00339"/>
    </source>
</evidence>